<dbReference type="NCBIfam" id="NF002199">
    <property type="entry name" value="PRK01060.1-4"/>
    <property type="match status" value="1"/>
</dbReference>
<feature type="binding site" evidence="9">
    <location>
        <position position="216"/>
    </location>
    <ligand>
        <name>Zn(2+)</name>
        <dbReference type="ChEBI" id="CHEBI:29105"/>
        <label>2</label>
    </ligand>
</feature>
<evidence type="ECO:0000313" key="12">
    <source>
        <dbReference type="Proteomes" id="UP000191418"/>
    </source>
</evidence>
<feature type="binding site" evidence="9">
    <location>
        <position position="145"/>
    </location>
    <ligand>
        <name>Zn(2+)</name>
        <dbReference type="ChEBI" id="CHEBI:29105"/>
        <label>2</label>
    </ligand>
</feature>
<keyword evidence="6 9" id="KW-0378">Hydrolase</keyword>
<dbReference type="HAMAP" id="MF_00152">
    <property type="entry name" value="Nfo"/>
    <property type="match status" value="1"/>
</dbReference>
<dbReference type="SUPFAM" id="SSF51658">
    <property type="entry name" value="Xylose isomerase-like"/>
    <property type="match status" value="1"/>
</dbReference>
<name>A0A1T4SJL4_9GAMM</name>
<evidence type="ECO:0000256" key="7">
    <source>
        <dbReference type="ARBA" id="ARBA00022833"/>
    </source>
</evidence>
<evidence type="ECO:0000256" key="1">
    <source>
        <dbReference type="ARBA" id="ARBA00005340"/>
    </source>
</evidence>
<dbReference type="Proteomes" id="UP000191418">
    <property type="component" value="Unassembled WGS sequence"/>
</dbReference>
<dbReference type="GO" id="GO:0008270">
    <property type="term" value="F:zinc ion binding"/>
    <property type="evidence" value="ECO:0007669"/>
    <property type="project" value="UniProtKB-UniRule"/>
</dbReference>
<sequence length="284" mass="31371">MKFLGAHVSASGGVYNAPINATAIGANAFALFTKNQRRWDAKPLDDLTIRKFKANCAKGGFTADQILPHDSYLINLGHPETENLEKSRAAFLDEMQRCEQLGLKYLNFHPGSHLRKIDEATCLSLIAASINGVLAQTQGVIAVIECTAGQGSNLGWHFDQLAAIIEQVDDKSRVGVCLDTCHMFAAGYDLRTEAACEATFADFSQTIGFEHLYGMHLNDSKGALNSRLDRHHSLGKGEIGLDCFRWLMQDQRFDGIPLVLETIEPEIWADEIQMLRRFELGEGA</sequence>
<comment type="caution">
    <text evidence="11">The sequence shown here is derived from an EMBL/GenBank/DDBJ whole genome shotgun (WGS) entry which is preliminary data.</text>
</comment>
<dbReference type="InterPro" id="IPR036237">
    <property type="entry name" value="Xyl_isomerase-like_sf"/>
</dbReference>
<keyword evidence="7 9" id="KW-0862">Zinc</keyword>
<keyword evidence="5 9" id="KW-0227">DNA damage</keyword>
<dbReference type="OrthoDB" id="9805666at2"/>
<keyword evidence="8 9" id="KW-0234">DNA repair</keyword>
<dbReference type="PROSITE" id="PS00730">
    <property type="entry name" value="AP_NUCLEASE_F2_2"/>
    <property type="match status" value="1"/>
</dbReference>
<dbReference type="CDD" id="cd00019">
    <property type="entry name" value="AP2Ec"/>
    <property type="match status" value="1"/>
</dbReference>
<feature type="domain" description="Xylose isomerase-like TIM barrel" evidence="10">
    <location>
        <begin position="21"/>
        <end position="277"/>
    </location>
</feature>
<gene>
    <name evidence="9" type="primary">nfo</name>
    <name evidence="11" type="ORF">BTE48_15365</name>
</gene>
<dbReference type="GO" id="GO:0003677">
    <property type="term" value="F:DNA binding"/>
    <property type="evidence" value="ECO:0007669"/>
    <property type="project" value="InterPro"/>
</dbReference>
<evidence type="ECO:0000256" key="5">
    <source>
        <dbReference type="ARBA" id="ARBA00022763"/>
    </source>
</evidence>
<evidence type="ECO:0000256" key="4">
    <source>
        <dbReference type="ARBA" id="ARBA00022759"/>
    </source>
</evidence>
<evidence type="ECO:0000313" key="11">
    <source>
        <dbReference type="EMBL" id="OPX54209.1"/>
    </source>
</evidence>
<comment type="function">
    <text evidence="9">Endonuclease IV plays a role in DNA repair. It cleaves phosphodiester bonds at apurinic or apyrimidinic (AP) sites, generating a 3'-hydroxyl group and a 5'-terminal sugar phosphate.</text>
</comment>
<feature type="binding site" evidence="9">
    <location>
        <position position="182"/>
    </location>
    <ligand>
        <name>Zn(2+)</name>
        <dbReference type="ChEBI" id="CHEBI:29105"/>
        <label>3</label>
    </ligand>
</feature>
<keyword evidence="12" id="KW-1185">Reference proteome</keyword>
<dbReference type="InterPro" id="IPR018246">
    <property type="entry name" value="AP_endonuc_F2_Zn_BS"/>
</dbReference>
<dbReference type="Pfam" id="PF01261">
    <property type="entry name" value="AP_endonuc_2"/>
    <property type="match status" value="1"/>
</dbReference>
<comment type="similarity">
    <text evidence="1 9">Belongs to the AP endonuclease 2 family.</text>
</comment>
<comment type="cofactor">
    <cofactor evidence="9">
        <name>Zn(2+)</name>
        <dbReference type="ChEBI" id="CHEBI:29105"/>
    </cofactor>
    <text evidence="9">Binds 3 Zn(2+) ions.</text>
</comment>
<dbReference type="GO" id="GO:0006284">
    <property type="term" value="P:base-excision repair"/>
    <property type="evidence" value="ECO:0007669"/>
    <property type="project" value="TreeGrafter"/>
</dbReference>
<dbReference type="PANTHER" id="PTHR21445">
    <property type="entry name" value="ENDONUCLEASE IV ENDODEOXYRIBONUCLEASE IV"/>
    <property type="match status" value="1"/>
</dbReference>
<dbReference type="PROSITE" id="PS00729">
    <property type="entry name" value="AP_NUCLEASE_F2_1"/>
    <property type="match status" value="1"/>
</dbReference>
<keyword evidence="4 9" id="KW-0255">Endonuclease</keyword>
<protein>
    <recommendedName>
        <fullName evidence="9">Probable endonuclease 4</fullName>
        <ecNumber evidence="9">3.1.21.2</ecNumber>
    </recommendedName>
    <alternativeName>
        <fullName evidence="9">Endodeoxyribonuclease IV</fullName>
    </alternativeName>
    <alternativeName>
        <fullName evidence="9">Endonuclease IV</fullName>
    </alternativeName>
</protein>
<dbReference type="PROSITE" id="PS00731">
    <property type="entry name" value="AP_NUCLEASE_F2_3"/>
    <property type="match status" value="1"/>
</dbReference>
<dbReference type="STRING" id="64969.SAMN02745127_03130"/>
<feature type="binding site" evidence="9">
    <location>
        <position position="179"/>
    </location>
    <ligand>
        <name>Zn(2+)</name>
        <dbReference type="ChEBI" id="CHEBI:29105"/>
        <label>2</label>
    </ligand>
</feature>
<reference evidence="11 12" key="1">
    <citation type="submission" date="2017-01" db="EMBL/GenBank/DDBJ databases">
        <title>Genome Sequencing of a Marine Spirillum, Oceanospirillum multiglobuliferum ATCC 33336, from Japan.</title>
        <authorList>
            <person name="Carney J.G."/>
            <person name="Trachtenberg A.M."/>
            <person name="Rheaume B.A."/>
            <person name="Linnane J.D."/>
            <person name="Pitts N.L."/>
            <person name="Mykles D.L."/>
            <person name="Maclea K.S."/>
        </authorList>
    </citation>
    <scope>NUCLEOTIDE SEQUENCE [LARGE SCALE GENOMIC DNA]</scope>
    <source>
        <strain evidence="11 12">ATCC 33336</strain>
    </source>
</reference>
<dbReference type="NCBIfam" id="TIGR00587">
    <property type="entry name" value="nfo"/>
    <property type="match status" value="1"/>
</dbReference>
<keyword evidence="2 9" id="KW-0540">Nuclease</keyword>
<accession>A0A1T4SJL4</accession>
<feature type="binding site" evidence="9">
    <location>
        <position position="109"/>
    </location>
    <ligand>
        <name>Zn(2+)</name>
        <dbReference type="ChEBI" id="CHEBI:29105"/>
        <label>1</label>
    </ligand>
</feature>
<dbReference type="PANTHER" id="PTHR21445:SF0">
    <property type="entry name" value="APURINIC-APYRIMIDINIC ENDONUCLEASE"/>
    <property type="match status" value="1"/>
</dbReference>
<organism evidence="11 12">
    <name type="scientific">Oceanospirillum multiglobuliferum</name>
    <dbReference type="NCBI Taxonomy" id="64969"/>
    <lineage>
        <taxon>Bacteria</taxon>
        <taxon>Pseudomonadati</taxon>
        <taxon>Pseudomonadota</taxon>
        <taxon>Gammaproteobacteria</taxon>
        <taxon>Oceanospirillales</taxon>
        <taxon>Oceanospirillaceae</taxon>
        <taxon>Oceanospirillum</taxon>
    </lineage>
</organism>
<dbReference type="EC" id="3.1.21.2" evidence="9"/>
<evidence type="ECO:0000256" key="2">
    <source>
        <dbReference type="ARBA" id="ARBA00022722"/>
    </source>
</evidence>
<dbReference type="GO" id="GO:0008081">
    <property type="term" value="F:phosphoric diester hydrolase activity"/>
    <property type="evidence" value="ECO:0007669"/>
    <property type="project" value="TreeGrafter"/>
</dbReference>
<comment type="catalytic activity">
    <reaction evidence="9">
        <text>Endonucleolytic cleavage to 5'-phosphooligonucleotide end-products.</text>
        <dbReference type="EC" id="3.1.21.2"/>
    </reaction>
</comment>
<evidence type="ECO:0000259" key="10">
    <source>
        <dbReference type="Pfam" id="PF01261"/>
    </source>
</evidence>
<evidence type="ECO:0000256" key="9">
    <source>
        <dbReference type="HAMAP-Rule" id="MF_00152"/>
    </source>
</evidence>
<dbReference type="Gene3D" id="3.20.20.150">
    <property type="entry name" value="Divalent-metal-dependent TIM barrel enzymes"/>
    <property type="match status" value="1"/>
</dbReference>
<evidence type="ECO:0000256" key="3">
    <source>
        <dbReference type="ARBA" id="ARBA00022723"/>
    </source>
</evidence>
<keyword evidence="3 9" id="KW-0479">Metal-binding</keyword>
<feature type="binding site" evidence="9">
    <location>
        <position position="261"/>
    </location>
    <ligand>
        <name>Zn(2+)</name>
        <dbReference type="ChEBI" id="CHEBI:29105"/>
        <label>2</label>
    </ligand>
</feature>
<dbReference type="EMBL" id="MTSM01000033">
    <property type="protein sequence ID" value="OPX54209.1"/>
    <property type="molecule type" value="Genomic_DNA"/>
</dbReference>
<feature type="binding site" evidence="9">
    <location>
        <position position="231"/>
    </location>
    <ligand>
        <name>Zn(2+)</name>
        <dbReference type="ChEBI" id="CHEBI:29105"/>
        <label>3</label>
    </ligand>
</feature>
<evidence type="ECO:0000256" key="6">
    <source>
        <dbReference type="ARBA" id="ARBA00022801"/>
    </source>
</evidence>
<dbReference type="GO" id="GO:0003906">
    <property type="term" value="F:DNA-(apurinic or apyrimidinic site) endonuclease activity"/>
    <property type="evidence" value="ECO:0007669"/>
    <property type="project" value="TreeGrafter"/>
</dbReference>
<dbReference type="PROSITE" id="PS51432">
    <property type="entry name" value="AP_NUCLEASE_F2_4"/>
    <property type="match status" value="1"/>
</dbReference>
<dbReference type="RefSeq" id="WP_078746628.1">
    <property type="nucleotide sequence ID" value="NZ_FUXG01000035.1"/>
</dbReference>
<feature type="binding site" evidence="9">
    <location>
        <position position="229"/>
    </location>
    <ligand>
        <name>Zn(2+)</name>
        <dbReference type="ChEBI" id="CHEBI:29105"/>
        <label>3</label>
    </ligand>
</feature>
<dbReference type="FunFam" id="3.20.20.150:FF:000001">
    <property type="entry name" value="Probable endonuclease 4"/>
    <property type="match status" value="1"/>
</dbReference>
<dbReference type="GO" id="GO:0008833">
    <property type="term" value="F:deoxyribonuclease IV (phage-T4-induced) activity"/>
    <property type="evidence" value="ECO:0007669"/>
    <property type="project" value="UniProtKB-UniRule"/>
</dbReference>
<dbReference type="InterPro" id="IPR013022">
    <property type="entry name" value="Xyl_isomerase-like_TIM-brl"/>
</dbReference>
<dbReference type="InterPro" id="IPR001719">
    <property type="entry name" value="AP_endonuc_2"/>
</dbReference>
<dbReference type="AlphaFoldDB" id="A0A1T4SJL4"/>
<evidence type="ECO:0000256" key="8">
    <source>
        <dbReference type="ARBA" id="ARBA00023204"/>
    </source>
</evidence>
<feature type="binding site" evidence="9">
    <location>
        <position position="69"/>
    </location>
    <ligand>
        <name>Zn(2+)</name>
        <dbReference type="ChEBI" id="CHEBI:29105"/>
        <label>1</label>
    </ligand>
</feature>
<proteinExistence type="inferred from homology"/>
<dbReference type="SMART" id="SM00518">
    <property type="entry name" value="AP2Ec"/>
    <property type="match status" value="1"/>
</dbReference>
<feature type="binding site" evidence="9">
    <location>
        <position position="145"/>
    </location>
    <ligand>
        <name>Zn(2+)</name>
        <dbReference type="ChEBI" id="CHEBI:29105"/>
        <label>1</label>
    </ligand>
</feature>